<sequence>MRGMSSSQMTYLMNGSSVLLILRLPMASIYVSRTRSSMLHFIVQTVFLWERVGTILLAQIMERPKERDGI</sequence>
<evidence type="ECO:0000313" key="3">
    <source>
        <dbReference type="Proteomes" id="UP000316621"/>
    </source>
</evidence>
<evidence type="ECO:0000313" key="2">
    <source>
        <dbReference type="EMBL" id="RZC83512.1"/>
    </source>
</evidence>
<gene>
    <name evidence="2" type="ORF">C5167_046302</name>
</gene>
<keyword evidence="3" id="KW-1185">Reference proteome</keyword>
<proteinExistence type="predicted"/>
<feature type="transmembrane region" description="Helical" evidence="1">
    <location>
        <begin position="12"/>
        <end position="32"/>
    </location>
</feature>
<name>A0A4Y7LFP6_PAPSO</name>
<dbReference type="EMBL" id="CM010725">
    <property type="protein sequence ID" value="RZC83512.1"/>
    <property type="molecule type" value="Genomic_DNA"/>
</dbReference>
<keyword evidence="1" id="KW-0472">Membrane</keyword>
<protein>
    <submittedName>
        <fullName evidence="2">Uncharacterized protein</fullName>
    </submittedName>
</protein>
<accession>A0A4Y7LFP6</accession>
<dbReference type="Gramene" id="RZC83512">
    <property type="protein sequence ID" value="RZC83512"/>
    <property type="gene ID" value="C5167_046302"/>
</dbReference>
<keyword evidence="1" id="KW-0812">Transmembrane</keyword>
<dbReference type="AlphaFoldDB" id="A0A4Y7LFP6"/>
<keyword evidence="1" id="KW-1133">Transmembrane helix</keyword>
<reference evidence="2 3" key="1">
    <citation type="journal article" date="2018" name="Science">
        <title>The opium poppy genome and morphinan production.</title>
        <authorList>
            <person name="Guo L."/>
            <person name="Winzer T."/>
            <person name="Yang X."/>
            <person name="Li Y."/>
            <person name="Ning Z."/>
            <person name="He Z."/>
            <person name="Teodor R."/>
            <person name="Lu Y."/>
            <person name="Bowser T.A."/>
            <person name="Graham I.A."/>
            <person name="Ye K."/>
        </authorList>
    </citation>
    <scope>NUCLEOTIDE SEQUENCE [LARGE SCALE GENOMIC DNA]</scope>
    <source>
        <strain evidence="3">cv. HN1</strain>
        <tissue evidence="2">Leaves</tissue>
    </source>
</reference>
<evidence type="ECO:0000256" key="1">
    <source>
        <dbReference type="SAM" id="Phobius"/>
    </source>
</evidence>
<organism evidence="2 3">
    <name type="scientific">Papaver somniferum</name>
    <name type="common">Opium poppy</name>
    <dbReference type="NCBI Taxonomy" id="3469"/>
    <lineage>
        <taxon>Eukaryota</taxon>
        <taxon>Viridiplantae</taxon>
        <taxon>Streptophyta</taxon>
        <taxon>Embryophyta</taxon>
        <taxon>Tracheophyta</taxon>
        <taxon>Spermatophyta</taxon>
        <taxon>Magnoliopsida</taxon>
        <taxon>Ranunculales</taxon>
        <taxon>Papaveraceae</taxon>
        <taxon>Papaveroideae</taxon>
        <taxon>Papaver</taxon>
    </lineage>
</organism>
<dbReference type="Proteomes" id="UP000316621">
    <property type="component" value="Chromosome 11"/>
</dbReference>